<keyword evidence="1" id="KW-0802">TPR repeat</keyword>
<evidence type="ECO:0000313" key="4">
    <source>
        <dbReference type="Proteomes" id="UP001217754"/>
    </source>
</evidence>
<dbReference type="EMBL" id="CP119965">
    <property type="protein sequence ID" value="WFD40921.1"/>
    <property type="molecule type" value="Genomic_DNA"/>
</dbReference>
<dbReference type="PROSITE" id="PS50005">
    <property type="entry name" value="TPR"/>
    <property type="match status" value="1"/>
</dbReference>
<feature type="repeat" description="TPR" evidence="1">
    <location>
        <begin position="122"/>
        <end position="155"/>
    </location>
</feature>
<dbReference type="GeneID" id="85227563"/>
<gene>
    <name evidence="3" type="ORF">MJAP1_003912</name>
</gene>
<dbReference type="SUPFAM" id="SSF48452">
    <property type="entry name" value="TPR-like"/>
    <property type="match status" value="1"/>
</dbReference>
<reference evidence="3" key="1">
    <citation type="submission" date="2023-03" db="EMBL/GenBank/DDBJ databases">
        <title>Mating type loci evolution in Malassezia.</title>
        <authorList>
            <person name="Coelho M.A."/>
        </authorList>
    </citation>
    <scope>NUCLEOTIDE SEQUENCE</scope>
    <source>
        <strain evidence="3">CBS 9431</strain>
    </source>
</reference>
<feature type="region of interest" description="Disordered" evidence="2">
    <location>
        <begin position="56"/>
        <end position="104"/>
    </location>
</feature>
<dbReference type="InterPro" id="IPR019734">
    <property type="entry name" value="TPR_rpt"/>
</dbReference>
<dbReference type="Gene3D" id="1.25.40.10">
    <property type="entry name" value="Tetratricopeptide repeat domain"/>
    <property type="match status" value="1"/>
</dbReference>
<feature type="compositionally biased region" description="Basic and acidic residues" evidence="2">
    <location>
        <begin position="8"/>
        <end position="20"/>
    </location>
</feature>
<evidence type="ECO:0000313" key="3">
    <source>
        <dbReference type="EMBL" id="WFD40921.1"/>
    </source>
</evidence>
<dbReference type="SMART" id="SM00028">
    <property type="entry name" value="TPR"/>
    <property type="match status" value="2"/>
</dbReference>
<dbReference type="AlphaFoldDB" id="A0AAF0JHL0"/>
<dbReference type="PANTHER" id="PTHR46014:SF1">
    <property type="entry name" value="TETRATRICOPEPTIDE REPEAT PROTEIN 1"/>
    <property type="match status" value="1"/>
</dbReference>
<evidence type="ECO:0000256" key="1">
    <source>
        <dbReference type="PROSITE-ProRule" id="PRU00339"/>
    </source>
</evidence>
<proteinExistence type="predicted"/>
<dbReference type="InterPro" id="IPR011990">
    <property type="entry name" value="TPR-like_helical_dom_sf"/>
</dbReference>
<organism evidence="3 4">
    <name type="scientific">Malassezia japonica</name>
    <dbReference type="NCBI Taxonomy" id="223818"/>
    <lineage>
        <taxon>Eukaryota</taxon>
        <taxon>Fungi</taxon>
        <taxon>Dikarya</taxon>
        <taxon>Basidiomycota</taxon>
        <taxon>Ustilaginomycotina</taxon>
        <taxon>Malasseziomycetes</taxon>
        <taxon>Malasseziales</taxon>
        <taxon>Malasseziaceae</taxon>
        <taxon>Malassezia</taxon>
    </lineage>
</organism>
<sequence length="262" mass="28860">MSEAHGAPMEERPLSTRLEEAETLKTLGNDQYGKKNYSVAITHYIDAISRLPARIDDGQGQEGEEEEGNEGGDQGGASSVSKTEDAEASTSTTDAPPKSTEPTRTITLEEHLLSDETIQLRVKLYANLAACHLKLEQYDDTIKASTEVLAEEPNNVKALHRRAVAHEKLGGWAHLNSSLEDYKRLEKLDHEGYVPTAFQPELKASLARLPPLVAAEGEREKTEMMGKLKTLGNNVLGYFGLSTDNFQMQQQKDGGYSLNFVK</sequence>
<feature type="compositionally biased region" description="Polar residues" evidence="2">
    <location>
        <begin position="88"/>
        <end position="104"/>
    </location>
</feature>
<evidence type="ECO:0008006" key="5">
    <source>
        <dbReference type="Google" id="ProtNLM"/>
    </source>
</evidence>
<dbReference type="PANTHER" id="PTHR46014">
    <property type="entry name" value="TETRATRICOPEPTIDE REPEAT PROTEIN 1"/>
    <property type="match status" value="1"/>
</dbReference>
<evidence type="ECO:0000256" key="2">
    <source>
        <dbReference type="SAM" id="MobiDB-lite"/>
    </source>
</evidence>
<dbReference type="RefSeq" id="XP_060123818.1">
    <property type="nucleotide sequence ID" value="XM_060267835.1"/>
</dbReference>
<accession>A0AAF0JHL0</accession>
<name>A0AAF0JHL0_9BASI</name>
<keyword evidence="4" id="KW-1185">Reference proteome</keyword>
<protein>
    <recommendedName>
        <fullName evidence="5">TPR-like protein</fullName>
    </recommendedName>
</protein>
<feature type="region of interest" description="Disordered" evidence="2">
    <location>
        <begin position="1"/>
        <end position="20"/>
    </location>
</feature>
<dbReference type="InterPro" id="IPR052769">
    <property type="entry name" value="TPR_domain_protein"/>
</dbReference>
<dbReference type="Proteomes" id="UP001217754">
    <property type="component" value="Chromosome 8"/>
</dbReference>